<dbReference type="GO" id="GO:0016646">
    <property type="term" value="F:oxidoreductase activity, acting on the CH-NH group of donors, NAD or NADP as acceptor"/>
    <property type="evidence" value="ECO:0007669"/>
    <property type="project" value="UniProtKB-ARBA"/>
</dbReference>
<dbReference type="InterPro" id="IPR012349">
    <property type="entry name" value="Split_barrel_FMN-bd"/>
</dbReference>
<dbReference type="PANTHER" id="PTHR43567">
    <property type="entry name" value="FLAVOREDOXIN-RELATED-RELATED"/>
    <property type="match status" value="1"/>
</dbReference>
<sequence>MENLNMDVFTCFSKDWALVTCGEKEDYNTMLIGWGGLGTMWAKPSCTIYIRDSRYTKEYLDKNEYFTVSFFPKGHEKDLGYLGRVSGRDEDKIAHTSLTPMSVNHGMSFKEAKLTLVCKTMYKQRMELSQLSEDMQERFYKDGDLHNMYIAEVVEVIQ</sequence>
<proteinExistence type="inferred from homology"/>
<dbReference type="EMBL" id="JQBL01000006">
    <property type="protein sequence ID" value="KRN50692.1"/>
    <property type="molecule type" value="Genomic_DNA"/>
</dbReference>
<dbReference type="PATRIC" id="fig|1410657.5.peg.1832"/>
<gene>
    <name evidence="3" type="ORF">IV49_GL001777</name>
</gene>
<evidence type="ECO:0000313" key="4">
    <source>
        <dbReference type="Proteomes" id="UP000051841"/>
    </source>
</evidence>
<dbReference type="Proteomes" id="UP000051841">
    <property type="component" value="Unassembled WGS sequence"/>
</dbReference>
<accession>A0A0R2HML9</accession>
<dbReference type="RefSeq" id="WP_031588880.1">
    <property type="nucleotide sequence ID" value="NZ_JNKN01000006.1"/>
</dbReference>
<dbReference type="Pfam" id="PF01613">
    <property type="entry name" value="Flavin_Reduct"/>
    <property type="match status" value="1"/>
</dbReference>
<feature type="domain" description="Flavin reductase like" evidence="2">
    <location>
        <begin position="12"/>
        <end position="156"/>
    </location>
</feature>
<name>A0A0R2HML9_9FIRM</name>
<dbReference type="InterPro" id="IPR002563">
    <property type="entry name" value="Flavin_Rdtase-like_dom"/>
</dbReference>
<dbReference type="AlphaFoldDB" id="A0A0R2HML9"/>
<keyword evidence="4" id="KW-1185">Reference proteome</keyword>
<comment type="similarity">
    <text evidence="1">Belongs to the flavoredoxin family.</text>
</comment>
<reference evidence="3 4" key="1">
    <citation type="journal article" date="2015" name="Genome Announc.">
        <title>Expanding the biotechnology potential of lactobacilli through comparative genomics of 213 strains and associated genera.</title>
        <authorList>
            <person name="Sun Z."/>
            <person name="Harris H.M."/>
            <person name="McCann A."/>
            <person name="Guo C."/>
            <person name="Argimon S."/>
            <person name="Zhang W."/>
            <person name="Yang X."/>
            <person name="Jeffery I.B."/>
            <person name="Cooney J.C."/>
            <person name="Kagawa T.F."/>
            <person name="Liu W."/>
            <person name="Song Y."/>
            <person name="Salvetti E."/>
            <person name="Wrobel A."/>
            <person name="Rasinkangas P."/>
            <person name="Parkhill J."/>
            <person name="Rea M.C."/>
            <person name="O'Sullivan O."/>
            <person name="Ritari J."/>
            <person name="Douillard F.P."/>
            <person name="Paul Ross R."/>
            <person name="Yang R."/>
            <person name="Briner A.E."/>
            <person name="Felis G.E."/>
            <person name="de Vos W.M."/>
            <person name="Barrangou R."/>
            <person name="Klaenhammer T.R."/>
            <person name="Caufield P.W."/>
            <person name="Cui Y."/>
            <person name="Zhang H."/>
            <person name="O'Toole P.W."/>
        </authorList>
    </citation>
    <scope>NUCLEOTIDE SEQUENCE [LARGE SCALE GENOMIC DNA]</scope>
    <source>
        <strain evidence="3 4">DSM 20405</strain>
    </source>
</reference>
<evidence type="ECO:0000313" key="3">
    <source>
        <dbReference type="EMBL" id="KRN50692.1"/>
    </source>
</evidence>
<evidence type="ECO:0000259" key="2">
    <source>
        <dbReference type="Pfam" id="PF01613"/>
    </source>
</evidence>
<dbReference type="Gene3D" id="2.30.110.10">
    <property type="entry name" value="Electron Transport, Fmn-binding Protein, Chain A"/>
    <property type="match status" value="1"/>
</dbReference>
<dbReference type="SUPFAM" id="SSF50475">
    <property type="entry name" value="FMN-binding split barrel"/>
    <property type="match status" value="1"/>
</dbReference>
<dbReference type="InterPro" id="IPR052174">
    <property type="entry name" value="Flavoredoxin"/>
</dbReference>
<dbReference type="PANTHER" id="PTHR43567:SF5">
    <property type="entry name" value="HYPOTHETICAL CYTOSOLIC PROTEIN"/>
    <property type="match status" value="1"/>
</dbReference>
<protein>
    <recommendedName>
        <fullName evidence="2">Flavin reductase like domain-containing protein</fullName>
    </recommendedName>
</protein>
<evidence type="ECO:0000256" key="1">
    <source>
        <dbReference type="ARBA" id="ARBA00038054"/>
    </source>
</evidence>
<comment type="caution">
    <text evidence="3">The sequence shown here is derived from an EMBL/GenBank/DDBJ whole genome shotgun (WGS) entry which is preliminary data.</text>
</comment>
<organism evidence="3 4">
    <name type="scientific">Kandleria vitulina DSM 20405</name>
    <dbReference type="NCBI Taxonomy" id="1410657"/>
    <lineage>
        <taxon>Bacteria</taxon>
        <taxon>Bacillati</taxon>
        <taxon>Bacillota</taxon>
        <taxon>Erysipelotrichia</taxon>
        <taxon>Erysipelotrichales</taxon>
        <taxon>Coprobacillaceae</taxon>
        <taxon>Kandleria</taxon>
    </lineage>
</organism>
<dbReference type="GO" id="GO:0010181">
    <property type="term" value="F:FMN binding"/>
    <property type="evidence" value="ECO:0007669"/>
    <property type="project" value="InterPro"/>
</dbReference>